<dbReference type="SMART" id="SM00209">
    <property type="entry name" value="TSP1"/>
    <property type="match status" value="7"/>
</dbReference>
<feature type="region of interest" description="Disordered" evidence="5">
    <location>
        <begin position="502"/>
        <end position="521"/>
    </location>
</feature>
<dbReference type="Pfam" id="PF19236">
    <property type="entry name" value="ADAMTS_CR_3"/>
    <property type="match status" value="1"/>
</dbReference>
<dbReference type="GO" id="GO:0004222">
    <property type="term" value="F:metalloendopeptidase activity"/>
    <property type="evidence" value="ECO:0007669"/>
    <property type="project" value="TreeGrafter"/>
</dbReference>
<dbReference type="SUPFAM" id="SSF82895">
    <property type="entry name" value="TSP-1 type 1 repeat"/>
    <property type="match status" value="6"/>
</dbReference>
<evidence type="ECO:0000256" key="3">
    <source>
        <dbReference type="ARBA" id="ARBA00022729"/>
    </source>
</evidence>
<dbReference type="PANTHER" id="PTHR13723">
    <property type="entry name" value="ADAMTS A DISINTEGRIN AND METALLOPROTEASE WITH THROMBOSPONDIN MOTIFS PROTEASE"/>
    <property type="match status" value="1"/>
</dbReference>
<feature type="compositionally biased region" description="Polar residues" evidence="5">
    <location>
        <begin position="563"/>
        <end position="573"/>
    </location>
</feature>
<evidence type="ECO:0000256" key="1">
    <source>
        <dbReference type="ARBA" id="ARBA00004613"/>
    </source>
</evidence>
<dbReference type="GO" id="GO:0031012">
    <property type="term" value="C:extracellular matrix"/>
    <property type="evidence" value="ECO:0007669"/>
    <property type="project" value="TreeGrafter"/>
</dbReference>
<dbReference type="CTD" id="54507"/>
<evidence type="ECO:0000259" key="6">
    <source>
        <dbReference type="PROSITE" id="PS50900"/>
    </source>
</evidence>
<evidence type="ECO:0000256" key="5">
    <source>
        <dbReference type="SAM" id="MobiDB-lite"/>
    </source>
</evidence>
<proteinExistence type="predicted"/>
<feature type="region of interest" description="Disordered" evidence="5">
    <location>
        <begin position="372"/>
        <end position="437"/>
    </location>
</feature>
<feature type="compositionally biased region" description="Polar residues" evidence="5">
    <location>
        <begin position="611"/>
        <end position="660"/>
    </location>
</feature>
<feature type="region of interest" description="Disordered" evidence="5">
    <location>
        <begin position="554"/>
        <end position="580"/>
    </location>
</feature>
<evidence type="ECO:0000256" key="2">
    <source>
        <dbReference type="ARBA" id="ARBA00022525"/>
    </source>
</evidence>
<feature type="domain" description="PLAC" evidence="6">
    <location>
        <begin position="1449"/>
        <end position="1486"/>
    </location>
</feature>
<feature type="region of interest" description="Disordered" evidence="5">
    <location>
        <begin position="322"/>
        <end position="351"/>
    </location>
</feature>
<dbReference type="Pfam" id="PF00090">
    <property type="entry name" value="TSP_1"/>
    <property type="match status" value="1"/>
</dbReference>
<dbReference type="Pfam" id="PF08686">
    <property type="entry name" value="PLAC"/>
    <property type="match status" value="1"/>
</dbReference>
<dbReference type="Pfam" id="PF19030">
    <property type="entry name" value="TSP1_ADAMTS"/>
    <property type="match status" value="6"/>
</dbReference>
<sequence length="1494" mass="167455">MAAKRGKVSRLGWLSFAFSLYALTAQQCLAYTKLSLRKSRQAPDEEGTGNKIPGVWAMWSFWSSCSQSCGVGVMERSRTCQSPHPQTPGDPRLESSVQSARAESQPRFQEERVNFYEPAGRRTSYPLHKSNDDAMPSAGSSVPLHSRPRQAPVHRYEPHHRHTRHESFTTEDLPAPHNHGHLSNRRSVINHGQEAIFDQEVIWPQKPVGLFNSEVPRLEASPNHRSSLFHRATHRRNMSRQDGSDLRGPVLHVTVPLFKPEHPEGQDTDSPSQGALTDFGGRIGRQGQHFSRRSWVQDAIKPGRYGYGKVPFALSLHKAGGDGAQRFKRHHSTQSESPESPPRKQKQKVSHLIGSLAERRLGMHYEDGEQRDKLMQSEEQVKGSPQTKAPERTNHSSDGEEKKDLSTEQQDGLQDSSERKGPKESQEGKMHKRKEELVISAVRTGDGTAGLEFEEHSDSFLVDSERSMQPERILHLSQPVKKWKNSLQTITEVQKVETTTSLGHQMDESSKHPDGVDHPTESLSRLENISANLKPGKERESIHLDLLQAKKESKTKIRRTVRPTENWTTTSQPMGEHITPTEIPHVKDRTMVQQLSGQELYVLNKQSSFVDQQPNHNQETGVQRKQRSTQLTEEHNSQQQQISEPSPNVLRSGSRSSGEVQSMEEEKQHQHHQRPHQYSRPQTQLGSSTPARQRARLHQRQHNSSQGGYNSRAPQSLFRELPSIHRHEEVGTWPLHGGTLVQPHGSGQGRSGLHTSAEVPQWNLYHPGTESFHCEGEQKQYKACTQEPCPAGTPDPRALQCATLNKQEFMGRLYEWEPFAEVHGSQQCELNCRPMGYRFYVRHTEKVQDGTPCKASSTDICVAGRCLRPGCDGILGSNARLDSCGMCGGDSSTCRFLAGIFNDTNVPIGYHKILEIPRGATKINVTENSRSPNYLVLRTRSGKSVINGNWAVDPPGTYEAGGTAFKYMRPGREDPSGAESFMARGPTTEPLDVYMIFQQDNPGVSYSFYLPFFPQPEHPVPAFADPQREPSALTPLSSRDLLNPVTSAGNPSRRPNPRLRPPGRNSPRAPGVLQRNIRIPPLSEPPVQHWPELPDFYWRRVGNTECTVTCGKGFWLPVFRCVSHRFQEEVDEEACDAVTRPVPTEEACNTQSCPAYWDTGEWATCSTSCGPGVQHRPISCRQVYANRTTMVHPQRCEHLEKPNATQPCRLRVCSHWEFTTNWSSCSVLCGQGQRTRHVQCISNQGDTVSDRECNGRPRPRASEVCDMGPCVKTWFHSDWSNMCSMECGMGIQRRSVVCLTSHAGELSGESCTGIRPADMRACDSKPCLRAARWYTGPWTQCSAECDGGVQRRDVICVSSRLGSEFNVTDPSECAHLEKPTVLQPCATDPCGARWFTSPWSTCSQSCLGGLQLREVRCLTGNRTLSDLCDPDMKPAEKRTCNTQPCMPELDENCKDRHHSCPLVVQARLCVYAYYKGACCASCFHALERSRALPT</sequence>
<feature type="compositionally biased region" description="Basic and acidic residues" evidence="5">
    <location>
        <begin position="416"/>
        <end position="437"/>
    </location>
</feature>
<evidence type="ECO:0000313" key="8">
    <source>
        <dbReference type="RefSeq" id="XP_030042962.1"/>
    </source>
</evidence>
<organism evidence="7 8">
    <name type="scientific">Microcaecilia unicolor</name>
    <dbReference type="NCBI Taxonomy" id="1415580"/>
    <lineage>
        <taxon>Eukaryota</taxon>
        <taxon>Metazoa</taxon>
        <taxon>Chordata</taxon>
        <taxon>Craniata</taxon>
        <taxon>Vertebrata</taxon>
        <taxon>Euteleostomi</taxon>
        <taxon>Amphibia</taxon>
        <taxon>Gymnophiona</taxon>
        <taxon>Siphonopidae</taxon>
        <taxon>Microcaecilia</taxon>
    </lineage>
</organism>
<dbReference type="RefSeq" id="XP_030042963.1">
    <property type="nucleotide sequence ID" value="XM_030187103.1"/>
</dbReference>
<feature type="compositionally biased region" description="Basic and acidic residues" evidence="5">
    <location>
        <begin position="389"/>
        <end position="406"/>
    </location>
</feature>
<dbReference type="RefSeq" id="XP_030042962.1">
    <property type="nucleotide sequence ID" value="XM_030187102.1"/>
</dbReference>
<dbReference type="GO" id="GO:0006508">
    <property type="term" value="P:proteolysis"/>
    <property type="evidence" value="ECO:0007669"/>
    <property type="project" value="TreeGrafter"/>
</dbReference>
<dbReference type="InterPro" id="IPR050439">
    <property type="entry name" value="ADAMTS_ADAMTS-like"/>
</dbReference>
<dbReference type="PROSITE" id="PS50900">
    <property type="entry name" value="PLAC"/>
    <property type="match status" value="1"/>
</dbReference>
<dbReference type="Pfam" id="PF05986">
    <property type="entry name" value="ADAMTS_spacer1"/>
    <property type="match status" value="1"/>
</dbReference>
<dbReference type="InterPro" id="IPR010294">
    <property type="entry name" value="ADAMTS_spacer1"/>
</dbReference>
<evidence type="ECO:0000313" key="9">
    <source>
        <dbReference type="RefSeq" id="XP_030042963.1"/>
    </source>
</evidence>
<dbReference type="InterPro" id="IPR045371">
    <property type="entry name" value="ADAMTS_CR_3"/>
</dbReference>
<dbReference type="FunFam" id="2.60.120.830:FF:000001">
    <property type="entry name" value="A disintegrin and metalloproteinase with thrombospondin motifs 1"/>
    <property type="match status" value="1"/>
</dbReference>
<dbReference type="OrthoDB" id="10062690at2759"/>
<feature type="region of interest" description="Disordered" evidence="5">
    <location>
        <begin position="1020"/>
        <end position="1072"/>
    </location>
</feature>
<dbReference type="KEGG" id="muo:115457614"/>
<feature type="region of interest" description="Disordered" evidence="5">
    <location>
        <begin position="259"/>
        <end position="292"/>
    </location>
</feature>
<dbReference type="GeneID" id="115457614"/>
<dbReference type="GO" id="GO:0005576">
    <property type="term" value="C:extracellular region"/>
    <property type="evidence" value="ECO:0007669"/>
    <property type="project" value="UniProtKB-SubCell"/>
</dbReference>
<evidence type="ECO:0000256" key="4">
    <source>
        <dbReference type="ARBA" id="ARBA00022737"/>
    </source>
</evidence>
<dbReference type="Gene3D" id="2.20.100.10">
    <property type="entry name" value="Thrombospondin type-1 (TSP1) repeat"/>
    <property type="match status" value="6"/>
</dbReference>
<dbReference type="Gene3D" id="2.60.120.830">
    <property type="match status" value="1"/>
</dbReference>
<evidence type="ECO:0000313" key="7">
    <source>
        <dbReference type="Proteomes" id="UP000515156"/>
    </source>
</evidence>
<feature type="compositionally biased region" description="Basic and acidic residues" evidence="5">
    <location>
        <begin position="372"/>
        <end position="381"/>
    </location>
</feature>
<keyword evidence="3" id="KW-0732">Signal</keyword>
<dbReference type="PANTHER" id="PTHR13723:SF144">
    <property type="entry name" value="ADAMTS-LIKE PROTEIN 4"/>
    <property type="match status" value="1"/>
</dbReference>
<feature type="region of interest" description="Disordered" evidence="5">
    <location>
        <begin position="78"/>
        <end position="147"/>
    </location>
</feature>
<reference evidence="8 9" key="1">
    <citation type="submission" date="2025-04" db="UniProtKB">
        <authorList>
            <consortium name="RefSeq"/>
        </authorList>
    </citation>
    <scope>IDENTIFICATION</scope>
</reference>
<feature type="compositionally biased region" description="Polar residues" evidence="5">
    <location>
        <begin position="679"/>
        <end position="690"/>
    </location>
</feature>
<name>A0A6P7WI43_9AMPH</name>
<accession>A0A6P7WI43</accession>
<comment type="subcellular location">
    <subcellularLocation>
        <location evidence="1">Secreted</location>
    </subcellularLocation>
</comment>
<feature type="region of interest" description="Disordered" evidence="5">
    <location>
        <begin position="611"/>
        <end position="714"/>
    </location>
</feature>
<feature type="compositionally biased region" description="Basic and acidic residues" evidence="5">
    <location>
        <begin position="505"/>
        <end position="520"/>
    </location>
</feature>
<keyword evidence="2" id="KW-0964">Secreted</keyword>
<dbReference type="GO" id="GO:0030198">
    <property type="term" value="P:extracellular matrix organization"/>
    <property type="evidence" value="ECO:0007669"/>
    <property type="project" value="TreeGrafter"/>
</dbReference>
<dbReference type="Proteomes" id="UP000515156">
    <property type="component" value="Chromosome 14"/>
</dbReference>
<dbReference type="InterPro" id="IPR036383">
    <property type="entry name" value="TSP1_rpt_sf"/>
</dbReference>
<protein>
    <submittedName>
        <fullName evidence="8 9">ADAMTS-like protein 4 isoform X1</fullName>
    </submittedName>
</protein>
<dbReference type="InterPro" id="IPR000884">
    <property type="entry name" value="TSP1_rpt"/>
</dbReference>
<gene>
    <name evidence="8 9" type="primary">ADAMTSL4</name>
</gene>
<keyword evidence="4" id="KW-0677">Repeat</keyword>
<feature type="compositionally biased region" description="Polar residues" evidence="5">
    <location>
        <begin position="703"/>
        <end position="714"/>
    </location>
</feature>
<dbReference type="InterPro" id="IPR010909">
    <property type="entry name" value="PLAC"/>
</dbReference>
<keyword evidence="7" id="KW-1185">Reference proteome</keyword>
<dbReference type="PROSITE" id="PS50092">
    <property type="entry name" value="TSP1"/>
    <property type="match status" value="6"/>
</dbReference>
<dbReference type="FunFam" id="2.20.100.10:FF:000005">
    <property type="entry name" value="ADAM metallopeptidase with thrombospondin type 1 motif 9"/>
    <property type="match status" value="2"/>
</dbReference>